<evidence type="ECO:0000313" key="4">
    <source>
        <dbReference type="EMBL" id="MCL6368043.1"/>
    </source>
</evidence>
<organism evidence="4 6">
    <name type="scientific">Pectobacterium polaris</name>
    <dbReference type="NCBI Taxonomy" id="2042057"/>
    <lineage>
        <taxon>Bacteria</taxon>
        <taxon>Pseudomonadati</taxon>
        <taxon>Pseudomonadota</taxon>
        <taxon>Gammaproteobacteria</taxon>
        <taxon>Enterobacterales</taxon>
        <taxon>Pectobacteriaceae</taxon>
        <taxon>Pectobacterium</taxon>
    </lineage>
</organism>
<evidence type="ECO:0000313" key="3">
    <source>
        <dbReference type="EMBL" id="MCL6350645.1"/>
    </source>
</evidence>
<dbReference type="RefSeq" id="WP_249681953.1">
    <property type="nucleotide sequence ID" value="NZ_SGPX01000003.1"/>
</dbReference>
<sequence>MYKKIEKPKENRSRATANFVTQKKSRVKKSFCMEDYRSESLAQENIQKLVKSNLSLNSDKLKVVQRNGDEHGLVPPTTHGRSGKFVSPGDPKTTTKGHHHAVPRQQLTRFERMIDRIGRVLATTTNVHVAVALDDTTLVISANQESADDAKKLEKVAAKLKDIVKSTDPLAGESKKNWRISEKRRAKDLKKMKVFLEEKYTNEKDGVETNEEVSEQLTRLINAVNGPVLDQTSYHKGDVGIYIVPTSTNEGDRSHNMHGELKVSEAIRYRRRAGAYKEKQVYIGGTLADCFACNASHKLMNEQIFKQVIYADWGFYSGGTHGGVFPNYKLSDVARDNEDRFKELTGTIVKGGNEPHVVGSTGPERGNSLNEDSDSDAEDVEELSAYAKARKIYIAARSKVKESQKILSGIEDKIKKTSAIHMKLLQEMKDLESIDTSVIRDKVIKEMEVGKAEEEKIIKFLEDKKIQLNQVVADLSLAESKVMDNSKVKLKYKNGKIKSGIKVKFQAGRVLHDTAWIGKTSEQELLDGLPETKEYSTAYQEQNRLKLEFDKVEVEILMMKEKLEKLEVDLVHANAQYDRQQELPKEIELISSELKKLELEKDTQEITVGENEDAEKISKTERKTAANNSTVRAVKGKQDFLNKEEITYDEGDGK</sequence>
<reference evidence="4" key="1">
    <citation type="submission" date="2019-02" db="EMBL/GenBank/DDBJ databases">
        <title>New Zealand Erwinia strains with phe-tRNA free attachment sites.</title>
        <authorList>
            <person name="Nunes-Leite L."/>
            <person name="Pitman A.R."/>
        </authorList>
    </citation>
    <scope>NUCLEOTIDE SEQUENCE</scope>
    <source>
        <strain evidence="4">Ec-140</strain>
        <strain evidence="3">Ec-143</strain>
    </source>
</reference>
<dbReference type="Proteomes" id="UP001057360">
    <property type="component" value="Unassembled WGS sequence"/>
</dbReference>
<dbReference type="EMBL" id="SGPY01000003">
    <property type="protein sequence ID" value="MCL6368043.1"/>
    <property type="molecule type" value="Genomic_DNA"/>
</dbReference>
<accession>A0AAW5GDK3</accession>
<feature type="region of interest" description="Disordered" evidence="2">
    <location>
        <begin position="352"/>
        <end position="377"/>
    </location>
</feature>
<dbReference type="AlphaFoldDB" id="A0AAW5GDK3"/>
<feature type="region of interest" description="Disordered" evidence="2">
    <location>
        <begin position="606"/>
        <end position="631"/>
    </location>
</feature>
<proteinExistence type="predicted"/>
<keyword evidence="5" id="KW-1185">Reference proteome</keyword>
<protein>
    <submittedName>
        <fullName evidence="4">Uncharacterized protein</fullName>
    </submittedName>
</protein>
<keyword evidence="1" id="KW-0175">Coiled coil</keyword>
<dbReference type="EMBL" id="SGPX01000003">
    <property type="protein sequence ID" value="MCL6350645.1"/>
    <property type="molecule type" value="Genomic_DNA"/>
</dbReference>
<feature type="compositionally biased region" description="Basic and acidic residues" evidence="2">
    <location>
        <begin position="614"/>
        <end position="624"/>
    </location>
</feature>
<gene>
    <name evidence="3" type="ORF">EXT50_05615</name>
    <name evidence="4" type="ORF">EXT53_05615</name>
</gene>
<evidence type="ECO:0000256" key="1">
    <source>
        <dbReference type="SAM" id="Coils"/>
    </source>
</evidence>
<comment type="caution">
    <text evidence="4">The sequence shown here is derived from an EMBL/GenBank/DDBJ whole genome shotgun (WGS) entry which is preliminary data.</text>
</comment>
<feature type="coiled-coil region" evidence="1">
    <location>
        <begin position="444"/>
        <end position="471"/>
    </location>
</feature>
<evidence type="ECO:0000256" key="2">
    <source>
        <dbReference type="SAM" id="MobiDB-lite"/>
    </source>
</evidence>
<dbReference type="Proteomes" id="UP001055618">
    <property type="component" value="Unassembled WGS sequence"/>
</dbReference>
<feature type="region of interest" description="Disordered" evidence="2">
    <location>
        <begin position="70"/>
        <end position="102"/>
    </location>
</feature>
<name>A0AAW5GDK3_9GAMM</name>
<evidence type="ECO:0000313" key="5">
    <source>
        <dbReference type="Proteomes" id="UP001055618"/>
    </source>
</evidence>
<evidence type="ECO:0000313" key="6">
    <source>
        <dbReference type="Proteomes" id="UP001057360"/>
    </source>
</evidence>